<sequence length="244" mass="27766">MHLLVFHVQVEPPNGRPVTQFFITTPDPAPNLKSLSNLPGDLQKEKEIKSAPLLPTVHVKYPTFQNKNLNFANYGVTLKTVLRQSKIDYLLEYFKGDTIALLGEGKVKAIGQSKVKEWYVGVLRGRIGLLHCKNVKVIAKEQVMSMSEKVFTTRNLLEQVTLPLKKLTYIYSVVLTLVSEKVYDWKVLADVLGYSHLAVEDFDRIQADKESEKVSYVVNKLKEDCHADRNTRKFLYELTVVSIA</sequence>
<dbReference type="EMBL" id="JAIQCJ010000770">
    <property type="protein sequence ID" value="KAJ8794712.1"/>
    <property type="molecule type" value="Genomic_DNA"/>
</dbReference>
<name>A0AB34HSV5_ESCRO</name>
<dbReference type="Proteomes" id="UP001159641">
    <property type="component" value="Unassembled WGS sequence"/>
</dbReference>
<dbReference type="InterPro" id="IPR056183">
    <property type="entry name" value="DEATH_SH3BP4"/>
</dbReference>
<keyword evidence="1 2" id="KW-0728">SH3 domain</keyword>
<evidence type="ECO:0000313" key="4">
    <source>
        <dbReference type="EMBL" id="KAJ8794712.1"/>
    </source>
</evidence>
<protein>
    <recommendedName>
        <fullName evidence="3">SH3 domain-containing protein</fullName>
    </recommendedName>
</protein>
<accession>A0AB34HSV5</accession>
<dbReference type="PROSITE" id="PS50002">
    <property type="entry name" value="SH3"/>
    <property type="match status" value="1"/>
</dbReference>
<dbReference type="GO" id="GO:0005737">
    <property type="term" value="C:cytoplasm"/>
    <property type="evidence" value="ECO:0007669"/>
    <property type="project" value="TreeGrafter"/>
</dbReference>
<gene>
    <name evidence="4" type="ORF">J1605_003021</name>
</gene>
<organism evidence="4 5">
    <name type="scientific">Eschrichtius robustus</name>
    <name type="common">California gray whale</name>
    <name type="synonym">Eschrichtius gibbosus</name>
    <dbReference type="NCBI Taxonomy" id="9764"/>
    <lineage>
        <taxon>Eukaryota</taxon>
        <taxon>Metazoa</taxon>
        <taxon>Chordata</taxon>
        <taxon>Craniata</taxon>
        <taxon>Vertebrata</taxon>
        <taxon>Euteleostomi</taxon>
        <taxon>Mammalia</taxon>
        <taxon>Eutheria</taxon>
        <taxon>Laurasiatheria</taxon>
        <taxon>Artiodactyla</taxon>
        <taxon>Whippomorpha</taxon>
        <taxon>Cetacea</taxon>
        <taxon>Mysticeti</taxon>
        <taxon>Eschrichtiidae</taxon>
        <taxon>Eschrichtius</taxon>
    </lineage>
</organism>
<comment type="caution">
    <text evidence="4">The sequence shown here is derived from an EMBL/GenBank/DDBJ whole genome shotgun (WGS) entry which is preliminary data.</text>
</comment>
<evidence type="ECO:0000256" key="2">
    <source>
        <dbReference type="PROSITE-ProRule" id="PRU00192"/>
    </source>
</evidence>
<reference evidence="4 5" key="1">
    <citation type="submission" date="2022-11" db="EMBL/GenBank/DDBJ databases">
        <title>Whole genome sequence of Eschrichtius robustus ER-17-0199.</title>
        <authorList>
            <person name="Bruniche-Olsen A."/>
            <person name="Black A.N."/>
            <person name="Fields C.J."/>
            <person name="Walden K."/>
            <person name="Dewoody J.A."/>
        </authorList>
    </citation>
    <scope>NUCLEOTIDE SEQUENCE [LARGE SCALE GENOMIC DNA]</scope>
    <source>
        <strain evidence="4">ER-17-0199</strain>
        <tissue evidence="4">Blubber</tissue>
    </source>
</reference>
<proteinExistence type="predicted"/>
<dbReference type="PANTHER" id="PTHR15603:SF1">
    <property type="entry name" value="METASTASIS-ASSOCIATED IN COLON CANCER PROTEIN 1"/>
    <property type="match status" value="1"/>
</dbReference>
<dbReference type="AlphaFoldDB" id="A0AB34HSV5"/>
<dbReference type="Pfam" id="PF24094">
    <property type="entry name" value="DEATH_SH3BP4"/>
    <property type="match status" value="1"/>
</dbReference>
<evidence type="ECO:0000259" key="3">
    <source>
        <dbReference type="PROSITE" id="PS50002"/>
    </source>
</evidence>
<evidence type="ECO:0000313" key="5">
    <source>
        <dbReference type="Proteomes" id="UP001159641"/>
    </source>
</evidence>
<feature type="domain" description="SH3" evidence="3">
    <location>
        <begin position="70"/>
        <end position="140"/>
    </location>
</feature>
<evidence type="ECO:0000256" key="1">
    <source>
        <dbReference type="ARBA" id="ARBA00022443"/>
    </source>
</evidence>
<dbReference type="PANTHER" id="PTHR15603">
    <property type="entry name" value="SH3 DOMAIN-CONTAINING PROTEIN"/>
    <property type="match status" value="1"/>
</dbReference>
<dbReference type="InterPro" id="IPR001452">
    <property type="entry name" value="SH3_domain"/>
</dbReference>
<keyword evidence="5" id="KW-1185">Reference proteome</keyword>